<dbReference type="Proteomes" id="UP000195208">
    <property type="component" value="Unassembled WGS sequence"/>
</dbReference>
<organism evidence="1 2">
    <name type="scientific">Staphylococcus agnetis</name>
    <dbReference type="NCBI Taxonomy" id="985762"/>
    <lineage>
        <taxon>Bacteria</taxon>
        <taxon>Bacillati</taxon>
        <taxon>Bacillota</taxon>
        <taxon>Bacilli</taxon>
        <taxon>Bacillales</taxon>
        <taxon>Staphylococcaceae</taxon>
        <taxon>Staphylococcus</taxon>
    </lineage>
</organism>
<sequence length="69" mass="7735">MKMVEEKFIIEVNKGIYLRIIDFSSGICDFTDNPKSATSFFAGGNMTAKKYAKQCGGKIKRLTATYEVE</sequence>
<evidence type="ECO:0000313" key="1">
    <source>
        <dbReference type="EMBL" id="OTW31168.1"/>
    </source>
</evidence>
<accession>A0ABX3Z420</accession>
<reference evidence="1 2" key="1">
    <citation type="submission" date="2017-04" db="EMBL/GenBank/DDBJ databases">
        <title>Staphylococcus agnetis, a potential pathogen in the broiler production.</title>
        <authorList>
            <person name="Poulsen L."/>
        </authorList>
    </citation>
    <scope>NUCLEOTIDE SEQUENCE [LARGE SCALE GENOMIC DNA]</scope>
    <source>
        <strain evidence="1 2">723_310714_2_2_spleen</strain>
    </source>
</reference>
<name>A0ABX3Z420_9STAP</name>
<dbReference type="EMBL" id="NEFX01000012">
    <property type="protein sequence ID" value="OTW31168.1"/>
    <property type="molecule type" value="Genomic_DNA"/>
</dbReference>
<proteinExistence type="predicted"/>
<gene>
    <name evidence="1" type="ORF">B9M88_06835</name>
</gene>
<protein>
    <submittedName>
        <fullName evidence="1">Uncharacterized protein</fullName>
    </submittedName>
</protein>
<keyword evidence="2" id="KW-1185">Reference proteome</keyword>
<comment type="caution">
    <text evidence="1">The sequence shown here is derived from an EMBL/GenBank/DDBJ whole genome shotgun (WGS) entry which is preliminary data.</text>
</comment>
<dbReference type="RefSeq" id="WP_085622441.1">
    <property type="nucleotide sequence ID" value="NZ_NDYM01000010.1"/>
</dbReference>
<evidence type="ECO:0000313" key="2">
    <source>
        <dbReference type="Proteomes" id="UP000195208"/>
    </source>
</evidence>